<evidence type="ECO:0000256" key="1">
    <source>
        <dbReference type="SAM" id="MobiDB-lite"/>
    </source>
</evidence>
<name>A0A0C3RQC9_PHLG1</name>
<gene>
    <name evidence="2" type="ORF">PHLGIDRAFT_16854</name>
</gene>
<dbReference type="Proteomes" id="UP000053257">
    <property type="component" value="Unassembled WGS sequence"/>
</dbReference>
<proteinExistence type="predicted"/>
<protein>
    <submittedName>
        <fullName evidence="2">Uncharacterized protein</fullName>
    </submittedName>
</protein>
<evidence type="ECO:0000313" key="2">
    <source>
        <dbReference type="EMBL" id="KIP01976.1"/>
    </source>
</evidence>
<feature type="region of interest" description="Disordered" evidence="1">
    <location>
        <begin position="1"/>
        <end position="24"/>
    </location>
</feature>
<dbReference type="AlphaFoldDB" id="A0A0C3RQC9"/>
<dbReference type="HOGENOM" id="CLU_476176_0_0_1"/>
<dbReference type="InterPro" id="IPR046521">
    <property type="entry name" value="DUF6698"/>
</dbReference>
<accession>A0A0C3RQC9</accession>
<feature type="compositionally biased region" description="Basic and acidic residues" evidence="1">
    <location>
        <begin position="1"/>
        <end position="10"/>
    </location>
</feature>
<feature type="region of interest" description="Disordered" evidence="1">
    <location>
        <begin position="542"/>
        <end position="573"/>
    </location>
</feature>
<dbReference type="EMBL" id="KN840716">
    <property type="protein sequence ID" value="KIP01976.1"/>
    <property type="molecule type" value="Genomic_DNA"/>
</dbReference>
<feature type="non-terminal residue" evidence="2">
    <location>
        <position position="1"/>
    </location>
</feature>
<evidence type="ECO:0000313" key="3">
    <source>
        <dbReference type="Proteomes" id="UP000053257"/>
    </source>
</evidence>
<feature type="compositionally biased region" description="Basic residues" evidence="1">
    <location>
        <begin position="428"/>
        <end position="439"/>
    </location>
</feature>
<sequence>TALERERKANTEAGRNPTRGPVPAHDMELLNTLARRASAFVSPWIEDNDFGRVASADALDSPGRFVHNSQESKQALTAQLVLAFMNTDVIGEDAAVFNERLQTTLLSHSQTRAFCGQKARAQRHNFVRAAKDHVHSIYDQFPASTQQAIAKGDESDYKLADIVYLAQGTTGIELSAGTEASKRYPRLSPIMYEQGRYRDARYLMKARHAFRLGRLMICGASALRSETQEVPSSSSLVRMWKVTEITPEFIATVFEILRYQVLPDKSFKSKGDSGYDYQQSWLKTVEQLYKPHAKSILDAWNQELLGWQGDTPSVPKRGQPLSAPRSAIEDHDDELMRQWEAALTLESDESENEGTTGFGAPAPDALEMDELTTISSVPDSVPVAVPAPVLGHANPPAEQALHLVQPELELEAPASPQPLLNNDPPANRKPRPKPKKARGAKAPNGDAMPQERFPTPDPSRFDNSHHSGTHTAVNEIQEAAAALLHPPSIDLELPVTNVAAWLLTDPKTSSDTLPTVSGHELSVPPAMGQIPGPEDVVVALAESAPSKPKKSRAQTLQATDTKRRTSRRKAAAT</sequence>
<reference evidence="2 3" key="1">
    <citation type="journal article" date="2014" name="PLoS Genet.">
        <title>Analysis of the Phlebiopsis gigantea genome, transcriptome and secretome provides insight into its pioneer colonization strategies of wood.</title>
        <authorList>
            <person name="Hori C."/>
            <person name="Ishida T."/>
            <person name="Igarashi K."/>
            <person name="Samejima M."/>
            <person name="Suzuki H."/>
            <person name="Master E."/>
            <person name="Ferreira P."/>
            <person name="Ruiz-Duenas F.J."/>
            <person name="Held B."/>
            <person name="Canessa P."/>
            <person name="Larrondo L.F."/>
            <person name="Schmoll M."/>
            <person name="Druzhinina I.S."/>
            <person name="Kubicek C.P."/>
            <person name="Gaskell J.A."/>
            <person name="Kersten P."/>
            <person name="St John F."/>
            <person name="Glasner J."/>
            <person name="Sabat G."/>
            <person name="Splinter BonDurant S."/>
            <person name="Syed K."/>
            <person name="Yadav J."/>
            <person name="Mgbeahuruike A.C."/>
            <person name="Kovalchuk A."/>
            <person name="Asiegbu F.O."/>
            <person name="Lackner G."/>
            <person name="Hoffmeister D."/>
            <person name="Rencoret J."/>
            <person name="Gutierrez A."/>
            <person name="Sun H."/>
            <person name="Lindquist E."/>
            <person name="Barry K."/>
            <person name="Riley R."/>
            <person name="Grigoriev I.V."/>
            <person name="Henrissat B."/>
            <person name="Kues U."/>
            <person name="Berka R.M."/>
            <person name="Martinez A.T."/>
            <person name="Covert S.F."/>
            <person name="Blanchette R.A."/>
            <person name="Cullen D."/>
        </authorList>
    </citation>
    <scope>NUCLEOTIDE SEQUENCE [LARGE SCALE GENOMIC DNA]</scope>
    <source>
        <strain evidence="2 3">11061_1 CR5-6</strain>
    </source>
</reference>
<feature type="region of interest" description="Disordered" evidence="1">
    <location>
        <begin position="414"/>
        <end position="468"/>
    </location>
</feature>
<feature type="compositionally biased region" description="Basic residues" evidence="1">
    <location>
        <begin position="564"/>
        <end position="573"/>
    </location>
</feature>
<feature type="region of interest" description="Disordered" evidence="1">
    <location>
        <begin position="310"/>
        <end position="330"/>
    </location>
</feature>
<keyword evidence="3" id="KW-1185">Reference proteome</keyword>
<organism evidence="2 3">
    <name type="scientific">Phlebiopsis gigantea (strain 11061_1 CR5-6)</name>
    <name type="common">White-rot fungus</name>
    <name type="synonym">Peniophora gigantea</name>
    <dbReference type="NCBI Taxonomy" id="745531"/>
    <lineage>
        <taxon>Eukaryota</taxon>
        <taxon>Fungi</taxon>
        <taxon>Dikarya</taxon>
        <taxon>Basidiomycota</taxon>
        <taxon>Agaricomycotina</taxon>
        <taxon>Agaricomycetes</taxon>
        <taxon>Polyporales</taxon>
        <taxon>Phanerochaetaceae</taxon>
        <taxon>Phlebiopsis</taxon>
    </lineage>
</organism>
<dbReference type="Pfam" id="PF20414">
    <property type="entry name" value="DUF6698"/>
    <property type="match status" value="1"/>
</dbReference>